<proteinExistence type="predicted"/>
<gene>
    <name evidence="1" type="ORF">65p290</name>
</gene>
<evidence type="ECO:0000313" key="1">
    <source>
        <dbReference type="EMBL" id="ADQ53298.1"/>
    </source>
</evidence>
<sequence>MGDIMSSWKGKFVVKSHNDLSIQFPILSKYDNRVIDTSFAEDWIYEVDLAAQSMGYEVVCWCMVPNEYRMFTPMVTFKYVRCV</sequence>
<accession>E5DSC4</accession>
<organism evidence="1 2">
    <name type="scientific">Aeromonas phage 65</name>
    <dbReference type="NCBI Taxonomy" id="2919549"/>
    <lineage>
        <taxon>Viruses</taxon>
        <taxon>Duplodnaviria</taxon>
        <taxon>Heunggongvirae</taxon>
        <taxon>Uroviricota</taxon>
        <taxon>Caudoviricetes</taxon>
        <taxon>Pantevenvirales</taxon>
        <taxon>Straboviridae</taxon>
        <taxon>Emmerichvirinae</taxon>
        <taxon>Ishigurovirus</taxon>
        <taxon>Ishigurovirus osborne</taxon>
    </lineage>
</organism>
<reference evidence="1 2" key="1">
    <citation type="journal article" date="2010" name="Virol. J.">
        <title>Genomes of the T4-related bacteriophages as windows on microbial genome evolution.</title>
        <authorList>
            <person name="Petrov V.M."/>
            <person name="Ratnayaka S."/>
            <person name="Nolan J.M."/>
            <person name="Miller E.S."/>
            <person name="Karam J.D."/>
        </authorList>
    </citation>
    <scope>NUCLEOTIDE SEQUENCE [LARGE SCALE GENOMIC DNA]</scope>
</reference>
<evidence type="ECO:0000313" key="2">
    <source>
        <dbReference type="Proteomes" id="UP000008727"/>
    </source>
</evidence>
<dbReference type="Proteomes" id="UP000008727">
    <property type="component" value="Segment"/>
</dbReference>
<name>E5DSC4_9CAUD</name>
<dbReference type="KEGG" id="vg:10323567"/>
<protein>
    <submittedName>
        <fullName evidence="1">Uncharacterized protein</fullName>
    </submittedName>
</protein>
<keyword evidence="2" id="KW-1185">Reference proteome</keyword>
<dbReference type="RefSeq" id="YP_004301127.1">
    <property type="nucleotide sequence ID" value="NC_015251.1"/>
</dbReference>
<dbReference type="EMBL" id="GU459069">
    <property type="protein sequence ID" value="ADQ53298.1"/>
    <property type="molecule type" value="Genomic_DNA"/>
</dbReference>